<dbReference type="EMBL" id="CAJEWN010000396">
    <property type="protein sequence ID" value="CAD2181306.1"/>
    <property type="molecule type" value="Genomic_DNA"/>
</dbReference>
<keyword evidence="5" id="KW-0808">Transferase</keyword>
<evidence type="ECO:0000259" key="12">
    <source>
        <dbReference type="Pfam" id="PF02709"/>
    </source>
</evidence>
<dbReference type="UniPathway" id="UPA00378"/>
<dbReference type="GO" id="GO:0005975">
    <property type="term" value="P:carbohydrate metabolic process"/>
    <property type="evidence" value="ECO:0007669"/>
    <property type="project" value="InterPro"/>
</dbReference>
<evidence type="ECO:0000259" key="13">
    <source>
        <dbReference type="Pfam" id="PF13733"/>
    </source>
</evidence>
<dbReference type="PANTHER" id="PTHR19300:SF30">
    <property type="entry name" value="BETA-1,4-GALACTOSYLTRANSFERASE 7"/>
    <property type="match status" value="1"/>
</dbReference>
<dbReference type="Pfam" id="PF13733">
    <property type="entry name" value="Glyco_transf_7N"/>
    <property type="match status" value="1"/>
</dbReference>
<name>A0A6V7W2A0_MELEN</name>
<dbReference type="AlphaFoldDB" id="A0A6V7W2A0"/>
<dbReference type="OrthoDB" id="6020664at2759"/>
<feature type="domain" description="Galactosyltransferase C-terminal" evidence="12">
    <location>
        <begin position="156"/>
        <end position="224"/>
    </location>
</feature>
<reference evidence="14 15" key="1">
    <citation type="submission" date="2020-08" db="EMBL/GenBank/DDBJ databases">
        <authorList>
            <person name="Koutsovoulos G."/>
            <person name="Danchin GJ E."/>
        </authorList>
    </citation>
    <scope>NUCLEOTIDE SEQUENCE [LARGE SCALE GENOMIC DNA]</scope>
</reference>
<dbReference type="Proteomes" id="UP000580250">
    <property type="component" value="Unassembled WGS sequence"/>
</dbReference>
<dbReference type="InterPro" id="IPR027791">
    <property type="entry name" value="Galactosyl_T_C"/>
</dbReference>
<gene>
    <name evidence="14" type="ORF">MENT_LOCUS33443</name>
</gene>
<evidence type="ECO:0000256" key="1">
    <source>
        <dbReference type="ARBA" id="ARBA00004606"/>
    </source>
</evidence>
<comment type="similarity">
    <text evidence="3">Belongs to the glycosyltransferase 7 family.</text>
</comment>
<dbReference type="Pfam" id="PF02709">
    <property type="entry name" value="Glyco_transf_7C"/>
    <property type="match status" value="1"/>
</dbReference>
<feature type="transmembrane region" description="Helical" evidence="11">
    <location>
        <begin position="12"/>
        <end position="33"/>
    </location>
</feature>
<comment type="subcellular location">
    <subcellularLocation>
        <location evidence="1">Membrane</location>
        <topology evidence="1">Single-pass type II membrane protein</topology>
    </subcellularLocation>
</comment>
<evidence type="ECO:0000313" key="15">
    <source>
        <dbReference type="Proteomes" id="UP000580250"/>
    </source>
</evidence>
<evidence type="ECO:0000313" key="14">
    <source>
        <dbReference type="EMBL" id="CAD2181306.1"/>
    </source>
</evidence>
<evidence type="ECO:0000256" key="2">
    <source>
        <dbReference type="ARBA" id="ARBA00004922"/>
    </source>
</evidence>
<feature type="domain" description="Galactosyltransferase N-terminal" evidence="13">
    <location>
        <begin position="50"/>
        <end position="136"/>
    </location>
</feature>
<evidence type="ECO:0000256" key="5">
    <source>
        <dbReference type="ARBA" id="ARBA00022679"/>
    </source>
</evidence>
<proteinExistence type="inferred from homology"/>
<dbReference type="PANTHER" id="PTHR19300">
    <property type="entry name" value="BETA-1,4-GALACTOSYLTRANSFERASE"/>
    <property type="match status" value="1"/>
</dbReference>
<evidence type="ECO:0000256" key="9">
    <source>
        <dbReference type="ARBA" id="ARBA00023136"/>
    </source>
</evidence>
<evidence type="ECO:0000256" key="8">
    <source>
        <dbReference type="ARBA" id="ARBA00022989"/>
    </source>
</evidence>
<keyword evidence="10" id="KW-0325">Glycoprotein</keyword>
<dbReference type="Gene3D" id="3.90.550.10">
    <property type="entry name" value="Spore Coat Polysaccharide Biosynthesis Protein SpsA, Chain A"/>
    <property type="match status" value="1"/>
</dbReference>
<dbReference type="GO" id="GO:0005794">
    <property type="term" value="C:Golgi apparatus"/>
    <property type="evidence" value="ECO:0007669"/>
    <property type="project" value="TreeGrafter"/>
</dbReference>
<comment type="caution">
    <text evidence="14">The sequence shown here is derived from an EMBL/GenBank/DDBJ whole genome shotgun (WGS) entry which is preliminary data.</text>
</comment>
<keyword evidence="6 11" id="KW-0812">Transmembrane</keyword>
<dbReference type="GO" id="GO:0016020">
    <property type="term" value="C:membrane"/>
    <property type="evidence" value="ECO:0007669"/>
    <property type="project" value="UniProtKB-SubCell"/>
</dbReference>
<evidence type="ECO:0000256" key="3">
    <source>
        <dbReference type="ARBA" id="ARBA00005735"/>
    </source>
</evidence>
<protein>
    <submittedName>
        <fullName evidence="14">Uncharacterized protein</fullName>
    </submittedName>
</protein>
<dbReference type="InterPro" id="IPR029044">
    <property type="entry name" value="Nucleotide-diphossugar_trans"/>
</dbReference>
<evidence type="ECO:0000256" key="4">
    <source>
        <dbReference type="ARBA" id="ARBA00022676"/>
    </source>
</evidence>
<accession>A0A6V7W2A0</accession>
<comment type="pathway">
    <text evidence="2">Protein modification; protein glycosylation.</text>
</comment>
<dbReference type="InterPro" id="IPR027995">
    <property type="entry name" value="Galactosyl_T_N"/>
</dbReference>
<keyword evidence="7" id="KW-0735">Signal-anchor</keyword>
<organism evidence="14 15">
    <name type="scientific">Meloidogyne enterolobii</name>
    <name type="common">Root-knot nematode worm</name>
    <name type="synonym">Meloidogyne mayaguensis</name>
    <dbReference type="NCBI Taxonomy" id="390850"/>
    <lineage>
        <taxon>Eukaryota</taxon>
        <taxon>Metazoa</taxon>
        <taxon>Ecdysozoa</taxon>
        <taxon>Nematoda</taxon>
        <taxon>Chromadorea</taxon>
        <taxon>Rhabditida</taxon>
        <taxon>Tylenchina</taxon>
        <taxon>Tylenchomorpha</taxon>
        <taxon>Tylenchoidea</taxon>
        <taxon>Meloidogynidae</taxon>
        <taxon>Meloidogyninae</taxon>
        <taxon>Meloidogyne</taxon>
    </lineage>
</organism>
<sequence length="293" mass="34435">MLRQRKQYFKLFPILLLAIIFFLLANFLLMIMLEMPSNKNLNNKTKNNDNIHQLCLLFPFKNRWDLAQFTLPKIDVFLKSQLINLSKFIIINQTDNLRFNRASLLNIGALQAKEENCDYIALHDIDIVPLNPALNYSYPGEGQLFHITPGKYHPIKRYDYKSYIGGVLLITLNDFIKINGMSNNFWGWGLEDDEFFQRLREAGLSKNITRPDGLNTSRSNTFLHIHNKSDKRDYVQADYKKKRRRGRDRLSGLSNLNYTLISKYQTKINQTNILIINIKLFCNFNEFPECLKK</sequence>
<evidence type="ECO:0000256" key="11">
    <source>
        <dbReference type="SAM" id="Phobius"/>
    </source>
</evidence>
<evidence type="ECO:0000256" key="6">
    <source>
        <dbReference type="ARBA" id="ARBA00022692"/>
    </source>
</evidence>
<keyword evidence="9 11" id="KW-0472">Membrane</keyword>
<evidence type="ECO:0000256" key="10">
    <source>
        <dbReference type="ARBA" id="ARBA00023180"/>
    </source>
</evidence>
<dbReference type="GO" id="GO:0030166">
    <property type="term" value="P:proteoglycan biosynthetic process"/>
    <property type="evidence" value="ECO:0007669"/>
    <property type="project" value="TreeGrafter"/>
</dbReference>
<dbReference type="PRINTS" id="PR02050">
    <property type="entry name" value="B14GALTRFASE"/>
</dbReference>
<keyword evidence="8 11" id="KW-1133">Transmembrane helix</keyword>
<dbReference type="GO" id="GO:0046525">
    <property type="term" value="F:xylosylprotein 4-beta-galactosyltransferase activity"/>
    <property type="evidence" value="ECO:0007669"/>
    <property type="project" value="TreeGrafter"/>
</dbReference>
<evidence type="ECO:0000256" key="7">
    <source>
        <dbReference type="ARBA" id="ARBA00022968"/>
    </source>
</evidence>
<dbReference type="InterPro" id="IPR003859">
    <property type="entry name" value="Galactosyl_T"/>
</dbReference>
<dbReference type="SUPFAM" id="SSF53448">
    <property type="entry name" value="Nucleotide-diphospho-sugar transferases"/>
    <property type="match status" value="1"/>
</dbReference>
<keyword evidence="4" id="KW-0328">Glycosyltransferase</keyword>